<organism evidence="1">
    <name type="scientific">freshwater metagenome</name>
    <dbReference type="NCBI Taxonomy" id="449393"/>
    <lineage>
        <taxon>unclassified sequences</taxon>
        <taxon>metagenomes</taxon>
        <taxon>ecological metagenomes</taxon>
    </lineage>
</organism>
<gene>
    <name evidence="1" type="ORF">UFOPK4171_00845</name>
</gene>
<accession>A0A6J5ZM88</accession>
<reference evidence="1" key="1">
    <citation type="submission" date="2020-05" db="EMBL/GenBank/DDBJ databases">
        <authorList>
            <person name="Chiriac C."/>
            <person name="Salcher M."/>
            <person name="Ghai R."/>
            <person name="Kavagutti S V."/>
        </authorList>
    </citation>
    <scope>NUCLEOTIDE SEQUENCE</scope>
</reference>
<dbReference type="EMBL" id="CAESAM010000090">
    <property type="protein sequence ID" value="CAB4342099.1"/>
    <property type="molecule type" value="Genomic_DNA"/>
</dbReference>
<evidence type="ECO:0000313" key="1">
    <source>
        <dbReference type="EMBL" id="CAB4342099.1"/>
    </source>
</evidence>
<dbReference type="AlphaFoldDB" id="A0A6J5ZM88"/>
<name>A0A6J5ZM88_9ZZZZ</name>
<proteinExistence type="predicted"/>
<sequence length="70" mass="7150">MILIVISAACAGAAATSAPVTIANEAAAAMLRLVNFFIKYFPPRSSPFGELGATSSLNDPYGQGGFGENI</sequence>
<protein>
    <submittedName>
        <fullName evidence="1">Unannotated protein</fullName>
    </submittedName>
</protein>